<evidence type="ECO:0000256" key="1">
    <source>
        <dbReference type="ARBA" id="ARBA00004141"/>
    </source>
</evidence>
<dbReference type="PANTHER" id="PTHR13353:SF5">
    <property type="entry name" value="TRANSMEMBRANE PROTEIN 19"/>
    <property type="match status" value="1"/>
</dbReference>
<dbReference type="GO" id="GO:0016020">
    <property type="term" value="C:membrane"/>
    <property type="evidence" value="ECO:0007669"/>
    <property type="project" value="UniProtKB-SubCell"/>
</dbReference>
<keyword evidence="6" id="KW-0472">Membrane</keyword>
<keyword evidence="5" id="KW-1133">Transmembrane helix</keyword>
<protein>
    <recommendedName>
        <fullName evidence="3">Transmembrane protein 19</fullName>
    </recommendedName>
</protein>
<dbReference type="PANTHER" id="PTHR13353">
    <property type="entry name" value="TRANSMEMBRANE PROTEIN 19"/>
    <property type="match status" value="1"/>
</dbReference>
<accession>A0A182FUW4</accession>
<name>A0A182FUW4_ANOAL</name>
<dbReference type="RefSeq" id="XP_035792781.1">
    <property type="nucleotide sequence ID" value="XM_035936888.1"/>
</dbReference>
<reference evidence="7 8" key="1">
    <citation type="journal article" date="2017" name="G3 (Bethesda)">
        <title>The Physical Genome Mapping of Anopheles albimanus Corrected Scaffold Misassemblies and Identified Interarm Rearrangements in Genus Anopheles.</title>
        <authorList>
            <person name="Artemov G.N."/>
            <person name="Peery A.N."/>
            <person name="Jiang X."/>
            <person name="Tu Z."/>
            <person name="Stegniy V.N."/>
            <person name="Sharakhova M.V."/>
            <person name="Sharakhov I.V."/>
        </authorList>
    </citation>
    <scope>NUCLEOTIDE SEQUENCE [LARGE SCALE GENOMIC DNA]</scope>
    <source>
        <strain evidence="7 8">ALBI9_A</strain>
    </source>
</reference>
<evidence type="ECO:0000313" key="8">
    <source>
        <dbReference type="Proteomes" id="UP000069272"/>
    </source>
</evidence>
<evidence type="ECO:0000256" key="4">
    <source>
        <dbReference type="ARBA" id="ARBA00022692"/>
    </source>
</evidence>
<dbReference type="Proteomes" id="UP000069272">
    <property type="component" value="Chromosome 3R"/>
</dbReference>
<dbReference type="OrthoDB" id="30881at2759"/>
<sequence>MQESPIYQILPVLLCGLSVPLSMFMWIGNVAYSKIASDGENSVIPPTRWLFSVLVPVLLMVYGWRRKGVNRSGAVLGLICAIILAIASHAYLACLAAFFFSSSRATKFRGHIKRQFEEDFREGGQRNWAQVICNAGMATQLALLYLLDCGYGERPIDFVKLYRSSWLGVAILGSFACCNGDTWASELGTVIGSGDPFLITTRKRVPRGTNGGVSFIGLLASFLGGTLIGLVYFLTIRYTVEASLYARSPPQWPLIVFGGIAGLLGSLVDSLLGATLQYSGRNEKGHIVERPGKDVRHISGMRILDNHSVNLISSIVTGIVMPSIAMNLWSLF</sequence>
<evidence type="ECO:0000256" key="3">
    <source>
        <dbReference type="ARBA" id="ARBA00014258"/>
    </source>
</evidence>
<dbReference type="EnsemblMetazoa" id="AALB010349-RA">
    <property type="protein sequence ID" value="AALB010349-PA"/>
    <property type="gene ID" value="AALB010349"/>
</dbReference>
<dbReference type="STRING" id="7167.A0A182FUW4"/>
<evidence type="ECO:0000256" key="5">
    <source>
        <dbReference type="ARBA" id="ARBA00022989"/>
    </source>
</evidence>
<keyword evidence="4" id="KW-0812">Transmembrane</keyword>
<keyword evidence="8" id="KW-1185">Reference proteome</keyword>
<evidence type="ECO:0000256" key="2">
    <source>
        <dbReference type="ARBA" id="ARBA00009012"/>
    </source>
</evidence>
<evidence type="ECO:0000313" key="7">
    <source>
        <dbReference type="EnsemblMetazoa" id="AALB010349-PA"/>
    </source>
</evidence>
<dbReference type="RefSeq" id="XP_035792782.1">
    <property type="nucleotide sequence ID" value="XM_035936889.1"/>
</dbReference>
<dbReference type="GeneID" id="118466976"/>
<dbReference type="InterPro" id="IPR002794">
    <property type="entry name" value="DUF92_TMEM19"/>
</dbReference>
<evidence type="ECO:0000256" key="6">
    <source>
        <dbReference type="ARBA" id="ARBA00023136"/>
    </source>
</evidence>
<dbReference type="Pfam" id="PF01940">
    <property type="entry name" value="DUF92"/>
    <property type="match status" value="1"/>
</dbReference>
<dbReference type="VEuPathDB" id="VectorBase:AALB20_035193"/>
<dbReference type="KEGG" id="aali:118466976"/>
<comment type="similarity">
    <text evidence="2">Belongs to the TMEM19 family.</text>
</comment>
<comment type="subcellular location">
    <subcellularLocation>
        <location evidence="1">Membrane</location>
        <topology evidence="1">Multi-pass membrane protein</topology>
    </subcellularLocation>
</comment>
<reference evidence="7" key="2">
    <citation type="submission" date="2022-08" db="UniProtKB">
        <authorList>
            <consortium name="EnsemblMetazoa"/>
        </authorList>
    </citation>
    <scope>IDENTIFICATION</scope>
    <source>
        <strain evidence="7">STECLA/ALBI9_A</strain>
    </source>
</reference>
<organism evidence="7 8">
    <name type="scientific">Anopheles albimanus</name>
    <name type="common">New world malaria mosquito</name>
    <dbReference type="NCBI Taxonomy" id="7167"/>
    <lineage>
        <taxon>Eukaryota</taxon>
        <taxon>Metazoa</taxon>
        <taxon>Ecdysozoa</taxon>
        <taxon>Arthropoda</taxon>
        <taxon>Hexapoda</taxon>
        <taxon>Insecta</taxon>
        <taxon>Pterygota</taxon>
        <taxon>Neoptera</taxon>
        <taxon>Endopterygota</taxon>
        <taxon>Diptera</taxon>
        <taxon>Nematocera</taxon>
        <taxon>Culicoidea</taxon>
        <taxon>Culicidae</taxon>
        <taxon>Anophelinae</taxon>
        <taxon>Anopheles</taxon>
    </lineage>
</organism>
<dbReference type="VEuPathDB" id="VectorBase:AALB010349"/>
<dbReference type="AlphaFoldDB" id="A0A182FUW4"/>
<proteinExistence type="inferred from homology"/>